<evidence type="ECO:0000259" key="9">
    <source>
        <dbReference type="Pfam" id="PF02782"/>
    </source>
</evidence>
<evidence type="ECO:0000259" key="8">
    <source>
        <dbReference type="Pfam" id="PF00370"/>
    </source>
</evidence>
<keyword evidence="7" id="KW-0119">Carbohydrate metabolism</keyword>
<proteinExistence type="inferred from homology"/>
<dbReference type="Gene3D" id="3.30.420.40">
    <property type="match status" value="2"/>
</dbReference>
<comment type="similarity">
    <text evidence="1 7">Belongs to the FGGY kinase family.</text>
</comment>
<evidence type="ECO:0000256" key="5">
    <source>
        <dbReference type="ARBA" id="ARBA00025184"/>
    </source>
</evidence>
<dbReference type="Pfam" id="PF02782">
    <property type="entry name" value="FGGY_C"/>
    <property type="match status" value="1"/>
</dbReference>
<keyword evidence="7" id="KW-0067">ATP-binding</keyword>
<evidence type="ECO:0000256" key="3">
    <source>
        <dbReference type="ARBA" id="ARBA00022679"/>
    </source>
</evidence>
<dbReference type="PANTHER" id="PTHR10196:SF57">
    <property type="entry name" value="XYLULOSE KINASE"/>
    <property type="match status" value="1"/>
</dbReference>
<dbReference type="PANTHER" id="PTHR10196">
    <property type="entry name" value="SUGAR KINASE"/>
    <property type="match status" value="1"/>
</dbReference>
<dbReference type="OrthoDB" id="1728974at2759"/>
<evidence type="ECO:0000256" key="7">
    <source>
        <dbReference type="RuleBase" id="RU367058"/>
    </source>
</evidence>
<dbReference type="CDD" id="cd07776">
    <property type="entry name" value="ASKHA_NBD_FGGY_SpXK-like"/>
    <property type="match status" value="1"/>
</dbReference>
<comment type="caution">
    <text evidence="10">The sequence shown here is derived from an EMBL/GenBank/DDBJ whole genome shotgun (WGS) entry which is preliminary data.</text>
</comment>
<evidence type="ECO:0000256" key="4">
    <source>
        <dbReference type="ARBA" id="ARBA00022777"/>
    </source>
</evidence>
<keyword evidence="11" id="KW-1185">Reference proteome</keyword>
<feature type="domain" description="Carbohydrate kinase FGGY N-terminal" evidence="8">
    <location>
        <begin position="149"/>
        <end position="303"/>
    </location>
</feature>
<feature type="domain" description="Carbohydrate kinase FGGY C-terminal" evidence="9">
    <location>
        <begin position="314"/>
        <end position="526"/>
    </location>
</feature>
<keyword evidence="2 7" id="KW-0859">Xylose metabolism</keyword>
<comment type="catalytic activity">
    <reaction evidence="6 7">
        <text>D-xylulose + ATP = D-xylulose 5-phosphate + ADP + H(+)</text>
        <dbReference type="Rhea" id="RHEA:10964"/>
        <dbReference type="ChEBI" id="CHEBI:15378"/>
        <dbReference type="ChEBI" id="CHEBI:17140"/>
        <dbReference type="ChEBI" id="CHEBI:30616"/>
        <dbReference type="ChEBI" id="CHEBI:57737"/>
        <dbReference type="ChEBI" id="CHEBI:456216"/>
        <dbReference type="EC" id="2.7.1.17"/>
    </reaction>
</comment>
<keyword evidence="4 7" id="KW-0418">Kinase</keyword>
<reference evidence="10 11" key="1">
    <citation type="submission" date="2015-07" db="EMBL/GenBank/DDBJ databases">
        <title>Comparative genomics of the Sigatoka disease complex on banana suggests a link between parallel evolutionary changes in Pseudocercospora fijiensis and Pseudocercospora eumusae and increased virulence on the banana host.</title>
        <authorList>
            <person name="Chang T.-C."/>
            <person name="Salvucci A."/>
            <person name="Crous P.W."/>
            <person name="Stergiopoulos I."/>
        </authorList>
    </citation>
    <scope>NUCLEOTIDE SEQUENCE [LARGE SCALE GENOMIC DNA]</scope>
    <source>
        <strain evidence="10 11">CBS 114824</strain>
    </source>
</reference>
<protein>
    <recommendedName>
        <fullName evidence="7">Xylulose kinase</fullName>
        <ecNumber evidence="7">2.7.1.17</ecNumber>
    </recommendedName>
</protein>
<comment type="function">
    <text evidence="5 7">Highly specific D-xylulose kinase which participates in the catabolism of xylose. Xylose is a major component of hemicelluloses such as xylan. Most fungi utilize D-xylose via three enzymatic reactions, xylose reductase (XR), xylitol dehydrogenase (XDH), and xylulokinase, to form xylulose 5-phosphate, which enters pentose phosphate pathway.</text>
</comment>
<dbReference type="InterPro" id="IPR042024">
    <property type="entry name" value="D-XK_euk"/>
</dbReference>
<evidence type="ECO:0000313" key="11">
    <source>
        <dbReference type="Proteomes" id="UP000070133"/>
    </source>
</evidence>
<name>A0A139HJE2_9PEZI</name>
<dbReference type="GO" id="GO:0005524">
    <property type="term" value="F:ATP binding"/>
    <property type="evidence" value="ECO:0007669"/>
    <property type="project" value="UniProtKB-UniRule"/>
</dbReference>
<evidence type="ECO:0000313" key="10">
    <source>
        <dbReference type="EMBL" id="KXT02523.1"/>
    </source>
</evidence>
<dbReference type="InterPro" id="IPR043129">
    <property type="entry name" value="ATPase_NBD"/>
</dbReference>
<dbReference type="STRING" id="321146.A0A139HJE2"/>
<dbReference type="InterPro" id="IPR018485">
    <property type="entry name" value="FGGY_C"/>
</dbReference>
<accession>A0A139HJE2</accession>
<dbReference type="FunFam" id="3.30.420.40:FF:000118">
    <property type="entry name" value="Xylulose kinase 2"/>
    <property type="match status" value="1"/>
</dbReference>
<evidence type="ECO:0000256" key="6">
    <source>
        <dbReference type="ARBA" id="ARBA00048885"/>
    </source>
</evidence>
<dbReference type="GO" id="GO:0005829">
    <property type="term" value="C:cytosol"/>
    <property type="evidence" value="ECO:0007669"/>
    <property type="project" value="TreeGrafter"/>
</dbReference>
<dbReference type="SUPFAM" id="SSF53067">
    <property type="entry name" value="Actin-like ATPase domain"/>
    <property type="match status" value="2"/>
</dbReference>
<keyword evidence="3 7" id="KW-0808">Transferase</keyword>
<dbReference type="Pfam" id="PF00370">
    <property type="entry name" value="FGGY_N"/>
    <property type="match status" value="1"/>
</dbReference>
<organism evidence="10 11">
    <name type="scientific">Pseudocercospora eumusae</name>
    <dbReference type="NCBI Taxonomy" id="321146"/>
    <lineage>
        <taxon>Eukaryota</taxon>
        <taxon>Fungi</taxon>
        <taxon>Dikarya</taxon>
        <taxon>Ascomycota</taxon>
        <taxon>Pezizomycotina</taxon>
        <taxon>Dothideomycetes</taxon>
        <taxon>Dothideomycetidae</taxon>
        <taxon>Mycosphaerellales</taxon>
        <taxon>Mycosphaerellaceae</taxon>
        <taxon>Pseudocercospora</taxon>
    </lineage>
</organism>
<evidence type="ECO:0000256" key="2">
    <source>
        <dbReference type="ARBA" id="ARBA00022629"/>
    </source>
</evidence>
<gene>
    <name evidence="10" type="ORF">AC578_4177</name>
</gene>
<evidence type="ECO:0000256" key="1">
    <source>
        <dbReference type="ARBA" id="ARBA00009156"/>
    </source>
</evidence>
<keyword evidence="7" id="KW-0547">Nucleotide-binding</keyword>
<dbReference type="GO" id="GO:0005997">
    <property type="term" value="P:xylulose metabolic process"/>
    <property type="evidence" value="ECO:0007669"/>
    <property type="project" value="TreeGrafter"/>
</dbReference>
<sequence>MADSGPLYMGFDLSTQQLKGTSSHNPTSIVVDSKLKLTHEAKVDFDADLSKYGIQKGVLTNPAEGEVFAPPAMWLEALDLVLDRIKATKLDFSRIKGVSGAGMQHGTVFWSKDAEQLLERLDSNKSLVSQLGSEHGKGGAFAHEMSPNWQDASTQRQCDAFDSELGDPERLAITTGSKAHHRFSGPQILRYRSKYPQHYEQTARISLVSSFLASTLLGKIAPIDISDVTGMNLWDINAGAWHEKLLALAAGGSEHVPELKRKLGEVPESGGDSFGPISKYYVSRYGFPSDCQVIPHTGDNPSTILALPLRASDAMVSLGTSTTFLMSTPEYKPDPAYHFMNHPTTPGLYMFMLCYKNGGLAREKVRDQLGESSSWDKYNSIALSTPPLSQQGEGDGNMRIGLYFPRPEIVPNLPAGQWRYMYNPKTDELKQVSSDIAQDDARNIIESQMLSCRLRSQNLVKAEKDPKTGETLPPQPRRVYLVGGGSANEAIAKICGEVLGSVEGVYKLDIGGNACALGAAYKAVWGCERDKGQTFEDLIGSRWDEASFVKRVADGYTKGVFEKYGEAVKGFDLMEKRALKENSEKPA</sequence>
<dbReference type="GO" id="GO:0004856">
    <property type="term" value="F:D-xylulokinase activity"/>
    <property type="evidence" value="ECO:0007669"/>
    <property type="project" value="UniProtKB-UniRule"/>
</dbReference>
<dbReference type="EMBL" id="LFZN01000041">
    <property type="protein sequence ID" value="KXT02523.1"/>
    <property type="molecule type" value="Genomic_DNA"/>
</dbReference>
<dbReference type="GO" id="GO:0042732">
    <property type="term" value="P:D-xylose metabolic process"/>
    <property type="evidence" value="ECO:0007669"/>
    <property type="project" value="UniProtKB-UniRule"/>
</dbReference>
<dbReference type="EC" id="2.7.1.17" evidence="7"/>
<dbReference type="AlphaFoldDB" id="A0A139HJE2"/>
<dbReference type="InterPro" id="IPR018484">
    <property type="entry name" value="FGGY_N"/>
</dbReference>
<dbReference type="Proteomes" id="UP000070133">
    <property type="component" value="Unassembled WGS sequence"/>
</dbReference>